<feature type="region of interest" description="Disordered" evidence="1">
    <location>
        <begin position="144"/>
        <end position="165"/>
    </location>
</feature>
<reference evidence="3 4" key="1">
    <citation type="submission" date="2019-01" db="EMBL/GenBank/DDBJ databases">
        <title>A chromosome-scale genome assembly of the yellow perch, Perca flavescens.</title>
        <authorList>
            <person name="Feron R."/>
            <person name="Morvezen R."/>
            <person name="Bestin A."/>
            <person name="Haffray P."/>
            <person name="Klopp C."/>
            <person name="Zahm M."/>
            <person name="Cabau C."/>
            <person name="Roques C."/>
            <person name="Donnadieu C."/>
            <person name="Bouchez O."/>
            <person name="Christie M."/>
            <person name="Larson W."/>
            <person name="Guiguen Y."/>
        </authorList>
    </citation>
    <scope>NUCLEOTIDE SEQUENCE [LARGE SCALE GENOMIC DNA]</scope>
    <source>
        <strain evidence="3">YP-PL-M2</strain>
        <tissue evidence="3">Blood</tissue>
    </source>
</reference>
<feature type="non-terminal residue" evidence="3">
    <location>
        <position position="1"/>
    </location>
</feature>
<feature type="region of interest" description="Disordered" evidence="1">
    <location>
        <begin position="230"/>
        <end position="298"/>
    </location>
</feature>
<sequence>VVNWLRSDWSGQVTCSTYKPFTGSQWYLSCSFNMMAVYCTAGALLLVLLTGWSYSYPMKQAQSSFQNAPPGYAQGSSAGPASKQGISWAVAPPSPFSAGASTGPSTQQFAASGPAPQPLGLSFMIRPDYFLPQYQAGELFQEQKSFEQGNSESENEAQGSMPPPRFFYAAHPSQGFNGGPVPSGLVPYPYPSYDYMFLTGPYPPGTYTYATNSFEQGRDSWENSHYTKANYPSTQQAKNIPSRPRTVRQASTGSAGHGLSGAATGPQQPYSGVGVQGSYSQLGRHRRGAPRAFMQKVG</sequence>
<feature type="compositionally biased region" description="Polar residues" evidence="1">
    <location>
        <begin position="144"/>
        <end position="158"/>
    </location>
</feature>
<organism evidence="3 4">
    <name type="scientific">Perca flavescens</name>
    <name type="common">American yellow perch</name>
    <name type="synonym">Morone flavescens</name>
    <dbReference type="NCBI Taxonomy" id="8167"/>
    <lineage>
        <taxon>Eukaryota</taxon>
        <taxon>Metazoa</taxon>
        <taxon>Chordata</taxon>
        <taxon>Craniata</taxon>
        <taxon>Vertebrata</taxon>
        <taxon>Euteleostomi</taxon>
        <taxon>Actinopterygii</taxon>
        <taxon>Neopterygii</taxon>
        <taxon>Teleostei</taxon>
        <taxon>Neoteleostei</taxon>
        <taxon>Acanthomorphata</taxon>
        <taxon>Eupercaria</taxon>
        <taxon>Perciformes</taxon>
        <taxon>Percoidei</taxon>
        <taxon>Percidae</taxon>
        <taxon>Percinae</taxon>
        <taxon>Perca</taxon>
    </lineage>
</organism>
<accession>A0A484DQF1</accession>
<dbReference type="Proteomes" id="UP000295070">
    <property type="component" value="Chromosome 1"/>
</dbReference>
<keyword evidence="4" id="KW-1185">Reference proteome</keyword>
<name>A0A484DQF1_PERFV</name>
<keyword evidence="2" id="KW-0472">Membrane</keyword>
<keyword evidence="2" id="KW-0812">Transmembrane</keyword>
<evidence type="ECO:0000313" key="4">
    <source>
        <dbReference type="Proteomes" id="UP000295070"/>
    </source>
</evidence>
<evidence type="ECO:0000256" key="2">
    <source>
        <dbReference type="SAM" id="Phobius"/>
    </source>
</evidence>
<protein>
    <submittedName>
        <fullName evidence="3">Uncharacterized protein</fullName>
    </submittedName>
</protein>
<comment type="caution">
    <text evidence="3">The sequence shown here is derived from an EMBL/GenBank/DDBJ whole genome shotgun (WGS) entry which is preliminary data.</text>
</comment>
<dbReference type="EMBL" id="SCKG01000001">
    <property type="protein sequence ID" value="TDH17502.1"/>
    <property type="molecule type" value="Genomic_DNA"/>
</dbReference>
<evidence type="ECO:0000256" key="1">
    <source>
        <dbReference type="SAM" id="MobiDB-lite"/>
    </source>
</evidence>
<gene>
    <name evidence="3" type="ORF">EPR50_G00009640</name>
</gene>
<dbReference type="AlphaFoldDB" id="A0A484DQF1"/>
<proteinExistence type="predicted"/>
<keyword evidence="2" id="KW-1133">Transmembrane helix</keyword>
<feature type="compositionally biased region" description="Polar residues" evidence="1">
    <location>
        <begin position="230"/>
        <end position="239"/>
    </location>
</feature>
<evidence type="ECO:0000313" key="3">
    <source>
        <dbReference type="EMBL" id="TDH17502.1"/>
    </source>
</evidence>
<feature type="transmembrane region" description="Helical" evidence="2">
    <location>
        <begin position="26"/>
        <end position="49"/>
    </location>
</feature>